<evidence type="ECO:0000256" key="3">
    <source>
        <dbReference type="ARBA" id="ARBA00023125"/>
    </source>
</evidence>
<evidence type="ECO:0000256" key="2">
    <source>
        <dbReference type="ARBA" id="ARBA00023015"/>
    </source>
</evidence>
<dbReference type="FunFam" id="2.20.25.80:FF:000003">
    <property type="entry name" value="WRKY transcription factor 57"/>
    <property type="match status" value="1"/>
</dbReference>
<evidence type="ECO:0000256" key="4">
    <source>
        <dbReference type="ARBA" id="ARBA00023163"/>
    </source>
</evidence>
<dbReference type="GO" id="GO:0043565">
    <property type="term" value="F:sequence-specific DNA binding"/>
    <property type="evidence" value="ECO:0007669"/>
    <property type="project" value="InterPro"/>
</dbReference>
<reference evidence="7 8" key="1">
    <citation type="submission" date="2024-01" db="EMBL/GenBank/DDBJ databases">
        <title>Genome assemblies of Stephania.</title>
        <authorList>
            <person name="Yang L."/>
        </authorList>
    </citation>
    <scope>NUCLEOTIDE SEQUENCE [LARGE SCALE GENOMIC DNA]</scope>
    <source>
        <strain evidence="7">QJT</strain>
        <tissue evidence="7">Leaf</tissue>
    </source>
</reference>
<evidence type="ECO:0000313" key="7">
    <source>
        <dbReference type="EMBL" id="KAK9110574.1"/>
    </source>
</evidence>
<dbReference type="InterPro" id="IPR003657">
    <property type="entry name" value="WRKY_dom"/>
</dbReference>
<keyword evidence="2" id="KW-0805">Transcription regulation</keyword>
<organism evidence="7 8">
    <name type="scientific">Stephania japonica</name>
    <dbReference type="NCBI Taxonomy" id="461633"/>
    <lineage>
        <taxon>Eukaryota</taxon>
        <taxon>Viridiplantae</taxon>
        <taxon>Streptophyta</taxon>
        <taxon>Embryophyta</taxon>
        <taxon>Tracheophyta</taxon>
        <taxon>Spermatophyta</taxon>
        <taxon>Magnoliopsida</taxon>
        <taxon>Ranunculales</taxon>
        <taxon>Menispermaceae</taxon>
        <taxon>Menispermoideae</taxon>
        <taxon>Cissampelideae</taxon>
        <taxon>Stephania</taxon>
    </lineage>
</organism>
<dbReference type="Pfam" id="PF03106">
    <property type="entry name" value="WRKY"/>
    <property type="match status" value="1"/>
</dbReference>
<feature type="domain" description="WRKY" evidence="6">
    <location>
        <begin position="27"/>
        <end position="92"/>
    </location>
</feature>
<dbReference type="Gene3D" id="2.20.25.80">
    <property type="entry name" value="WRKY domain"/>
    <property type="match status" value="1"/>
</dbReference>
<evidence type="ECO:0000256" key="5">
    <source>
        <dbReference type="ARBA" id="ARBA00023242"/>
    </source>
</evidence>
<accession>A0AAP0NLB8</accession>
<dbReference type="GO" id="GO:0003700">
    <property type="term" value="F:DNA-binding transcription factor activity"/>
    <property type="evidence" value="ECO:0007669"/>
    <property type="project" value="InterPro"/>
</dbReference>
<dbReference type="AlphaFoldDB" id="A0AAP0NLB8"/>
<keyword evidence="4" id="KW-0804">Transcription</keyword>
<dbReference type="PANTHER" id="PTHR31221:SF283">
    <property type="entry name" value="WRKY DOMAIN-CONTAINING PROTEIN"/>
    <property type="match status" value="1"/>
</dbReference>
<dbReference type="Proteomes" id="UP001417504">
    <property type="component" value="Unassembled WGS sequence"/>
</dbReference>
<dbReference type="InterPro" id="IPR036576">
    <property type="entry name" value="WRKY_dom_sf"/>
</dbReference>
<dbReference type="PANTHER" id="PTHR31221">
    <property type="entry name" value="WRKY TRANSCRIPTION FACTOR PROTEIN 1-RELATED"/>
    <property type="match status" value="1"/>
</dbReference>
<dbReference type="InterPro" id="IPR044810">
    <property type="entry name" value="WRKY_plant"/>
</dbReference>
<dbReference type="GO" id="GO:0005634">
    <property type="term" value="C:nucleus"/>
    <property type="evidence" value="ECO:0007669"/>
    <property type="project" value="UniProtKB-SubCell"/>
</dbReference>
<evidence type="ECO:0000259" key="6">
    <source>
        <dbReference type="PROSITE" id="PS50811"/>
    </source>
</evidence>
<comment type="subcellular location">
    <subcellularLocation>
        <location evidence="1">Nucleus</location>
    </subcellularLocation>
</comment>
<keyword evidence="3" id="KW-0238">DNA-binding</keyword>
<sequence length="117" mass="13687">MDVIKREERKKNKNEDIGFRVAFRTKSAIEIMDDGFKWRKYGKKKVKNSPHPRNYYRCASRGCFVKKRVERDSTDASFVITTYDGTHNHQSPCVLYYNQTPLLVPTGWTLQASHDPS</sequence>
<name>A0AAP0NLB8_9MAGN</name>
<protein>
    <recommendedName>
        <fullName evidence="6">WRKY domain-containing protein</fullName>
    </recommendedName>
</protein>
<dbReference type="SUPFAM" id="SSF118290">
    <property type="entry name" value="WRKY DNA-binding domain"/>
    <property type="match status" value="1"/>
</dbReference>
<evidence type="ECO:0000256" key="1">
    <source>
        <dbReference type="ARBA" id="ARBA00004123"/>
    </source>
</evidence>
<keyword evidence="5" id="KW-0539">Nucleus</keyword>
<gene>
    <name evidence="7" type="ORF">Sjap_018634</name>
</gene>
<evidence type="ECO:0000313" key="8">
    <source>
        <dbReference type="Proteomes" id="UP001417504"/>
    </source>
</evidence>
<comment type="caution">
    <text evidence="7">The sequence shown here is derived from an EMBL/GenBank/DDBJ whole genome shotgun (WGS) entry which is preliminary data.</text>
</comment>
<keyword evidence="8" id="KW-1185">Reference proteome</keyword>
<dbReference type="EMBL" id="JBBNAE010000007">
    <property type="protein sequence ID" value="KAK9110574.1"/>
    <property type="molecule type" value="Genomic_DNA"/>
</dbReference>
<proteinExistence type="predicted"/>
<dbReference type="SMART" id="SM00774">
    <property type="entry name" value="WRKY"/>
    <property type="match status" value="1"/>
</dbReference>
<dbReference type="PROSITE" id="PS50811">
    <property type="entry name" value="WRKY"/>
    <property type="match status" value="1"/>
</dbReference>